<dbReference type="PANTHER" id="PTHR30055">
    <property type="entry name" value="HTH-TYPE TRANSCRIPTIONAL REGULATOR RUTR"/>
    <property type="match status" value="1"/>
</dbReference>
<dbReference type="PROSITE" id="PS50977">
    <property type="entry name" value="HTH_TETR_2"/>
    <property type="match status" value="1"/>
</dbReference>
<evidence type="ECO:0000256" key="2">
    <source>
        <dbReference type="ARBA" id="ARBA00023125"/>
    </source>
</evidence>
<dbReference type="Pfam" id="PF13305">
    <property type="entry name" value="TetR_C_33"/>
    <property type="match status" value="1"/>
</dbReference>
<keyword evidence="3" id="KW-0804">Transcription</keyword>
<dbReference type="PANTHER" id="PTHR30055:SF220">
    <property type="entry name" value="TETR-FAMILY REGULATORY PROTEIN"/>
    <property type="match status" value="1"/>
</dbReference>
<name>A0A6J6BQS0_9ZZZZ</name>
<accession>A0A6J6BQS0</accession>
<dbReference type="InterPro" id="IPR036271">
    <property type="entry name" value="Tet_transcr_reg_TetR-rel_C_sf"/>
</dbReference>
<reference evidence="5" key="1">
    <citation type="submission" date="2020-05" db="EMBL/GenBank/DDBJ databases">
        <authorList>
            <person name="Chiriac C."/>
            <person name="Salcher M."/>
            <person name="Ghai R."/>
            <person name="Kavagutti S V."/>
        </authorList>
    </citation>
    <scope>NUCLEOTIDE SEQUENCE</scope>
</reference>
<dbReference type="InterPro" id="IPR001647">
    <property type="entry name" value="HTH_TetR"/>
</dbReference>
<dbReference type="AlphaFoldDB" id="A0A6J6BQS0"/>
<dbReference type="GO" id="GO:0000976">
    <property type="term" value="F:transcription cis-regulatory region binding"/>
    <property type="evidence" value="ECO:0007669"/>
    <property type="project" value="TreeGrafter"/>
</dbReference>
<keyword evidence="1" id="KW-0805">Transcription regulation</keyword>
<dbReference type="SUPFAM" id="SSF46689">
    <property type="entry name" value="Homeodomain-like"/>
    <property type="match status" value="1"/>
</dbReference>
<gene>
    <name evidence="5" type="ORF">UFOPK1493_00346</name>
</gene>
<dbReference type="EMBL" id="CAEZSR010000006">
    <property type="protein sequence ID" value="CAB4541510.1"/>
    <property type="molecule type" value="Genomic_DNA"/>
</dbReference>
<dbReference type="GO" id="GO:0003700">
    <property type="term" value="F:DNA-binding transcription factor activity"/>
    <property type="evidence" value="ECO:0007669"/>
    <property type="project" value="TreeGrafter"/>
</dbReference>
<dbReference type="InterPro" id="IPR025996">
    <property type="entry name" value="MT1864/Rv1816-like_C"/>
</dbReference>
<dbReference type="Gene3D" id="1.10.357.10">
    <property type="entry name" value="Tetracycline Repressor, domain 2"/>
    <property type="match status" value="1"/>
</dbReference>
<dbReference type="InterPro" id="IPR009057">
    <property type="entry name" value="Homeodomain-like_sf"/>
</dbReference>
<sequence length="174" mass="18485">MVAETGSSDVSLRAVARSVGVSHAAPAHHFGDKAGLLDALAEQGFELLLDRMREELRAGGGDPGRRLLLLGQAYSTFARDEPGRFEVMFSSARELRTSAGEETMELLEECCRAVLARSEHSTAIDPVVAALMSWSLIHGLCVLLRSGQIPSDKGTETEIVATVLSAHAALLAGD</sequence>
<dbReference type="SUPFAM" id="SSF48498">
    <property type="entry name" value="Tetracyclin repressor-like, C-terminal domain"/>
    <property type="match status" value="1"/>
</dbReference>
<evidence type="ECO:0000313" key="5">
    <source>
        <dbReference type="EMBL" id="CAB4541510.1"/>
    </source>
</evidence>
<evidence type="ECO:0000256" key="1">
    <source>
        <dbReference type="ARBA" id="ARBA00023015"/>
    </source>
</evidence>
<organism evidence="5">
    <name type="scientific">freshwater metagenome</name>
    <dbReference type="NCBI Taxonomy" id="449393"/>
    <lineage>
        <taxon>unclassified sequences</taxon>
        <taxon>metagenomes</taxon>
        <taxon>ecological metagenomes</taxon>
    </lineage>
</organism>
<dbReference type="InterPro" id="IPR050109">
    <property type="entry name" value="HTH-type_TetR-like_transc_reg"/>
</dbReference>
<keyword evidence="2" id="KW-0238">DNA-binding</keyword>
<proteinExistence type="predicted"/>
<dbReference type="Pfam" id="PF00440">
    <property type="entry name" value="TetR_N"/>
    <property type="match status" value="1"/>
</dbReference>
<protein>
    <submittedName>
        <fullName evidence="5">Unannotated protein</fullName>
    </submittedName>
</protein>
<evidence type="ECO:0000259" key="4">
    <source>
        <dbReference type="PROSITE" id="PS50977"/>
    </source>
</evidence>
<feature type="domain" description="HTH tetR-type" evidence="4">
    <location>
        <begin position="1"/>
        <end position="48"/>
    </location>
</feature>
<evidence type="ECO:0000256" key="3">
    <source>
        <dbReference type="ARBA" id="ARBA00023163"/>
    </source>
</evidence>